<sequence>MVLDREIIGRGVYTPRQAARLIGSSPQHVLRWTRGSGPNEPLWHAHYQFIDDSTEISFNDLIELRVVEAMRRAGISLQSIRYAIEIAQDKFDIKKPLASKRFKTDGGEILMEAVEDDGEYVSLSRKRPGQKVFREIISQSLRDLEYEGDTVARWRPGGHEAVIIDPKRSFGDPLLDEFGISTSILLKEFTHFGDIRYLAKLYEIPNTAIQRAVSFEQSLEQAN</sequence>
<gene>
    <name evidence="1" type="ORF">ROLI_034420</name>
</gene>
<evidence type="ECO:0000313" key="1">
    <source>
        <dbReference type="EMBL" id="WVX50345.1"/>
    </source>
</evidence>
<evidence type="ECO:0008006" key="3">
    <source>
        <dbReference type="Google" id="ProtNLM"/>
    </source>
</evidence>
<dbReference type="RefSeq" id="WP_187431020.1">
    <property type="nucleotide sequence ID" value="NZ_CP143423.1"/>
</dbReference>
<accession>A0ABZ2BWC1</accession>
<proteinExistence type="predicted"/>
<organism evidence="1 2">
    <name type="scientific">Roseobacter fucihabitans</name>
    <dbReference type="NCBI Taxonomy" id="1537242"/>
    <lineage>
        <taxon>Bacteria</taxon>
        <taxon>Pseudomonadati</taxon>
        <taxon>Pseudomonadota</taxon>
        <taxon>Alphaproteobacteria</taxon>
        <taxon>Rhodobacterales</taxon>
        <taxon>Roseobacteraceae</taxon>
        <taxon>Roseobacter</taxon>
    </lineage>
</organism>
<keyword evidence="2" id="KW-1185">Reference proteome</keyword>
<reference evidence="2" key="1">
    <citation type="submission" date="2024-01" db="EMBL/GenBank/DDBJ databases">
        <title>Roseobacter fucihabitans sp. nov., isolated from the brown alga Fucus spiralis.</title>
        <authorList>
            <person name="Hahnke S."/>
            <person name="Berger M."/>
            <person name="Schlingloff A."/>
            <person name="Athale I."/>
            <person name="Neumann-Schaal M."/>
            <person name="Adenaya A."/>
            <person name="Poehlein A."/>
            <person name="Daniel R."/>
            <person name="Pertersen J."/>
            <person name="Brinkhoff T."/>
        </authorList>
    </citation>
    <scope>NUCLEOTIDE SEQUENCE [LARGE SCALE GENOMIC DNA]</scope>
    <source>
        <strain evidence="2">B14</strain>
    </source>
</reference>
<evidence type="ECO:0000313" key="2">
    <source>
        <dbReference type="Proteomes" id="UP001318682"/>
    </source>
</evidence>
<protein>
    <recommendedName>
        <fullName evidence="3">DUF433 domain-containing protein</fullName>
    </recommendedName>
</protein>
<name>A0ABZ2BWC1_9RHOB</name>
<dbReference type="Proteomes" id="UP001318682">
    <property type="component" value="Chromosome"/>
</dbReference>
<dbReference type="EMBL" id="CP143423">
    <property type="protein sequence ID" value="WVX50345.1"/>
    <property type="molecule type" value="Genomic_DNA"/>
</dbReference>